<dbReference type="GO" id="GO:0031380">
    <property type="term" value="C:nuclear RNA-directed RNA polymerase complex"/>
    <property type="evidence" value="ECO:0007669"/>
    <property type="project" value="TreeGrafter"/>
</dbReference>
<gene>
    <name evidence="3" type="ORF">Cgig2_025995</name>
</gene>
<reference evidence="3" key="1">
    <citation type="submission" date="2022-04" db="EMBL/GenBank/DDBJ databases">
        <title>Carnegiea gigantea Genome sequencing and assembly v2.</title>
        <authorList>
            <person name="Copetti D."/>
            <person name="Sanderson M.J."/>
            <person name="Burquez A."/>
            <person name="Wojciechowski M.F."/>
        </authorList>
    </citation>
    <scope>NUCLEOTIDE SEQUENCE</scope>
    <source>
        <strain evidence="3">SGP5-SGP5p</strain>
        <tissue evidence="3">Aerial part</tissue>
    </source>
</reference>
<accession>A0A9Q1JF78</accession>
<sequence>MRQFTGTAKSATEGLFVSSYVQVLLIYPDALYLLIGLQHCNWDPTRRSYSYHCHVYTDGSYAFKGPFLNPASTLLQRALQDENVLIVKFAEDTQSSRAKIHSNFLYSRPSANLFCTIEDSIVLGCLMSISFKDGGKEKKKDPTSSSVKCYFVDMDLFVQFYKNLPGRENVSVHQARCIFMHVHNVPSISAYMIRFSLVLSKTIKLEANLYDDVHIQDIDDIACKAIASAPNEDGSFVYSEDGKLRIHTDGTGFISEDLALRCPRNCYHGSFPDDPNFERYINLIKLVDKSMEHYLLECRRPEPPLLIQFRMFHDGRAVKGTVLVNKQLPEKTIQVRPSMVKVHRDPELLGVPTVNSFEIVSTSNRPKKPHFSRFLIALLHFGGVPRSFFTDILDEAIADAENLLSNFRGALRVALIHGDMDDDFMVARMLLSGIPLEEPYIQWRLHVLANEEKKSLKEGKLPIKESFYLMGTADPISCLEEDEVCIIQYVISFYFT</sequence>
<keyword evidence="1" id="KW-0694">RNA-binding</keyword>
<evidence type="ECO:0000256" key="1">
    <source>
        <dbReference type="RuleBase" id="RU363098"/>
    </source>
</evidence>
<dbReference type="OrthoDB" id="6513042at2759"/>
<dbReference type="AlphaFoldDB" id="A0A9Q1JF78"/>
<dbReference type="GO" id="GO:0003968">
    <property type="term" value="F:RNA-directed RNA polymerase activity"/>
    <property type="evidence" value="ECO:0007669"/>
    <property type="project" value="UniProtKB-KW"/>
</dbReference>
<keyword evidence="4" id="KW-1185">Reference proteome</keyword>
<dbReference type="GO" id="GO:0003723">
    <property type="term" value="F:RNA binding"/>
    <property type="evidence" value="ECO:0007669"/>
    <property type="project" value="UniProtKB-KW"/>
</dbReference>
<keyword evidence="1" id="KW-0808">Transferase</keyword>
<dbReference type="Proteomes" id="UP001153076">
    <property type="component" value="Unassembled WGS sequence"/>
</dbReference>
<dbReference type="PANTHER" id="PTHR23079:SF55">
    <property type="entry name" value="RNA-DIRECTED RNA POLYMERASE"/>
    <property type="match status" value="1"/>
</dbReference>
<evidence type="ECO:0000259" key="2">
    <source>
        <dbReference type="Pfam" id="PF05183"/>
    </source>
</evidence>
<feature type="domain" description="RDRP core" evidence="2">
    <location>
        <begin position="58"/>
        <end position="486"/>
    </location>
</feature>
<dbReference type="InterPro" id="IPR007855">
    <property type="entry name" value="RDRP"/>
</dbReference>
<organism evidence="3 4">
    <name type="scientific">Carnegiea gigantea</name>
    <dbReference type="NCBI Taxonomy" id="171969"/>
    <lineage>
        <taxon>Eukaryota</taxon>
        <taxon>Viridiplantae</taxon>
        <taxon>Streptophyta</taxon>
        <taxon>Embryophyta</taxon>
        <taxon>Tracheophyta</taxon>
        <taxon>Spermatophyta</taxon>
        <taxon>Magnoliopsida</taxon>
        <taxon>eudicotyledons</taxon>
        <taxon>Gunneridae</taxon>
        <taxon>Pentapetalae</taxon>
        <taxon>Caryophyllales</taxon>
        <taxon>Cactineae</taxon>
        <taxon>Cactaceae</taxon>
        <taxon>Cactoideae</taxon>
        <taxon>Echinocereeae</taxon>
        <taxon>Carnegiea</taxon>
    </lineage>
</organism>
<dbReference type="PANTHER" id="PTHR23079">
    <property type="entry name" value="RNA-DEPENDENT RNA POLYMERASE"/>
    <property type="match status" value="1"/>
</dbReference>
<name>A0A9Q1JF78_9CARY</name>
<keyword evidence="1" id="KW-0548">Nucleotidyltransferase</keyword>
<comment type="function">
    <text evidence="1">Probably involved in the RNA silencing pathway and required for the generation of small interfering RNAs (siRNAs).</text>
</comment>
<dbReference type="EMBL" id="JAKOGI010002670">
    <property type="protein sequence ID" value="KAJ8421562.1"/>
    <property type="molecule type" value="Genomic_DNA"/>
</dbReference>
<keyword evidence="1" id="KW-0696">RNA-directed RNA polymerase</keyword>
<dbReference type="EC" id="2.7.7.48" evidence="1"/>
<dbReference type="GO" id="GO:0030422">
    <property type="term" value="P:siRNA processing"/>
    <property type="evidence" value="ECO:0007669"/>
    <property type="project" value="TreeGrafter"/>
</dbReference>
<evidence type="ECO:0000313" key="4">
    <source>
        <dbReference type="Proteomes" id="UP001153076"/>
    </source>
</evidence>
<dbReference type="InterPro" id="IPR057596">
    <property type="entry name" value="RDRP_core"/>
</dbReference>
<dbReference type="Pfam" id="PF05183">
    <property type="entry name" value="RdRP"/>
    <property type="match status" value="1"/>
</dbReference>
<protein>
    <recommendedName>
        <fullName evidence="1">RNA-dependent RNA polymerase</fullName>
        <ecNumber evidence="1">2.7.7.48</ecNumber>
    </recommendedName>
</protein>
<evidence type="ECO:0000313" key="3">
    <source>
        <dbReference type="EMBL" id="KAJ8421562.1"/>
    </source>
</evidence>
<comment type="catalytic activity">
    <reaction evidence="1">
        <text>RNA(n) + a ribonucleoside 5'-triphosphate = RNA(n+1) + diphosphate</text>
        <dbReference type="Rhea" id="RHEA:21248"/>
        <dbReference type="Rhea" id="RHEA-COMP:14527"/>
        <dbReference type="Rhea" id="RHEA-COMP:17342"/>
        <dbReference type="ChEBI" id="CHEBI:33019"/>
        <dbReference type="ChEBI" id="CHEBI:61557"/>
        <dbReference type="ChEBI" id="CHEBI:140395"/>
        <dbReference type="EC" id="2.7.7.48"/>
    </reaction>
</comment>
<comment type="similarity">
    <text evidence="1">Belongs to the RdRP family.</text>
</comment>
<comment type="caution">
    <text evidence="3">The sequence shown here is derived from an EMBL/GenBank/DDBJ whole genome shotgun (WGS) entry which is preliminary data.</text>
</comment>
<keyword evidence="1" id="KW-0943">RNA-mediated gene silencing</keyword>
<proteinExistence type="inferred from homology"/>